<organism evidence="1 2">
    <name type="scientific">Trametes sanguinea</name>
    <dbReference type="NCBI Taxonomy" id="158606"/>
    <lineage>
        <taxon>Eukaryota</taxon>
        <taxon>Fungi</taxon>
        <taxon>Dikarya</taxon>
        <taxon>Basidiomycota</taxon>
        <taxon>Agaricomycotina</taxon>
        <taxon>Agaricomycetes</taxon>
        <taxon>Polyporales</taxon>
        <taxon>Polyporaceae</taxon>
        <taxon>Trametes</taxon>
    </lineage>
</organism>
<comment type="caution">
    <text evidence="1">The sequence shown here is derived from an EMBL/GenBank/DDBJ whole genome shotgun (WGS) entry which is preliminary data.</text>
</comment>
<reference evidence="1" key="1">
    <citation type="submission" date="2022-08" db="EMBL/GenBank/DDBJ databases">
        <title>Genome Sequence of Pycnoporus sanguineus.</title>
        <authorList>
            <person name="Buettner E."/>
        </authorList>
    </citation>
    <scope>NUCLEOTIDE SEQUENCE</scope>
    <source>
        <strain evidence="1">CG-C14</strain>
    </source>
</reference>
<evidence type="ECO:0000313" key="2">
    <source>
        <dbReference type="Proteomes" id="UP001144978"/>
    </source>
</evidence>
<proteinExistence type="predicted"/>
<sequence>MTLSVTGSYDGKPVSVLLDSGQESSMISSRFALTANIPRTVTYEGRSISLWGSGPIRIPTVSGWYTSRFKMPITYVKEHDIVLGADWFRASGVQTGSCFVRDPVSGDHVFPDGHEWEPSPLAVRVVNRPALHSPGEGSVLPLPSSDDRSRDSSSHGLGSNAQVAATGSPHNVAYAVSVLVPTSMGQNVFHGDASPAFVRSMCVSHNVEGNDLRAMQVSLFLHIVTGACAELCNRYTNGCKQIAGSFEDATSLASSIRDALVKCLQTCSEDMLNCLLSLMSLPLADARSRTGLIEILRQTLVSSCVQPSMTTPADVVAMIESLEDMSTGQLQAIADAHGIQHDGVPAEDLLSLISAHIFTGGCHAASREDRPSGQVACEQFEAVALDEDTLPDSRFSTDDFQIRLLQSIAGSLSRRALRRLLDAHKVEYNLDDSVSKLRRRVNSYVKSLCKGKQVLRTPPQREWNRPRSRERERWHRRQSDIAAERERLLRGVRNEWPRLVSSTLKDKLIRAFRYETSSESLRSFVCACCGVLSLCKDKCTIPFERIPFDILRCPPDILRDTRGRLPLPVLNDDRIPSDVLIEPAGLTRDNTGRVTGMHTCRQCAGDLDRDTPRLPSFALANRTFLGAVPPELKELTFIEEQIVARARGKACIVHLKETSQLDEQDNDEDRNHTRRPNLQRGLKGHIIIHPQRPERLDSVLPPTVSDIVTPICVIFVGAKPPTTEWLKEHARPLVVRREKVRSALLWLKQNNVLYKDLTIDQTRINELPADGLLPVTIEHVLPNAAEDVLTSRYDSSASEQPDNARDAVSGHTGMPESEEGTLVGSATSESSELNYGNYDISRQTADFQKVVITDVDGRAPANELRAAAIRHIKQKSGGYVEVPHGPRPLNEFCNPELFPMLYPSLFPYGIGGCEDPLRSRSISLQRHVKHLLHLVDRRFQEHYAFIFIAFNILQRRTVLLNSSLKVRKETFTRFASDLVAVSEDAVARVCTRIAETGSAHANDAEEHKVLQLMKEVQLITRSVPGSSSARIAMRNEIRALMLSKGMPSFFITINPADTYNPVVRFLAGEDIDVDRILPSQPYDYWKQSILVAKNPVVAATFFNVYMKAFISALLGFDPKDNDRTLEGGILGVVKAYYGCVEAQGRGTLHCHMLVWVEGSLNPSAMKERLRGEDGEQFGQRLIAFLDDTISTSIPPPFDENDREEIRRHKPSKKPLTTRGVELTDSLQGEDLARARRRDLRLLVACCQHHEHTATCFKYQKEGEANPTCRFELDEDNYIPESTVDHETGELTLRCLDGLINNYNATILEAMRCNMDLKFIGTGEDAKAVIYYVTDYITKSQLKTHIAYAALALGVKKATESVSQDTEEALKAKRLLQKCSFALIANQELSAQQVAMYLLGQEDHFTSHTFANLYWPSIERHLDHQLPSPECRYDASVYIPNSDQLVENLTSVQTELSGSSSDEEKVGDPPGSVEMEAMEYTADGELENEGGSQIVDNDFDGLDDDQEDPDDIPGERDSYVEYLDQDDDQESDMEEVIISTDQSGHIVPVSSQVADYIYRGARLSNVCLWDFVAQTKKVRLTNAKRETNDDSDDEESSNDLDCDEDTVRRTSDLVEPIDEHEDILHYVGRRVVNIPFLDTHNESKQKCIKVLQRTKRQIPVPIGPRLPRQDRENERARYSRLMTALFVPWRDVHDLKRSDEDWISALQRHKSGFSPEVLAILENMQLVHECKDSRDDHMRDREKRRHLRQKKGRSDGAEERQYADEDELGIDCSQEEILTHLQSVDASRSDQQMQLHARVLDCIATAEQYQLFRHQGNQIDVHTQLAETNVDELPASSSRLETAWRMEYDNRRTQWKEQLSIDDINRNQNQDTNVEDIPEIAVRSQSDLSHIESADVTQVRIAPAFMPTENRVVDIDSHILRWTLNHEQSRAFRIIAEHSNQVRPDPLRLYIGGFGGTGKSRVIQALTAYFEEKNQARRLRLASYTGIAARNVAGVTLHTALALDQRSSRRPLGSKTRGDLAAMWEGVDYLLIDEVSMVGCKLLAQISEALCDAKGKTDPFGGVSIIVAGDFAQLPPVGETRLYAWVNTRSQARAGRGAGQQVIAGKLLWLSFTKVVMLHEIMRQRGPENTAFVDLLARLRVGQCTAEDYELLRTRVLTENEELLNDPQWADVPIIVYDNATKDALNVKATQAFAQRTGREMHWYYAIDRHRGRRLTDPQLQNHLFDMHSGQTCHRLGKIPLVLGMPVIISQNFDVQGGIVNGSIGVLAKIRYRIDTMSGRRVLTSCVIRLRDVSAKPMFNLEEGYFPVLEDTVDMTFTHPYSGRKIRIRRTQVPIQPAFAMTAHKAQGQTFSRVIIDLESCKGTEAPYVMLSRATTLKGVVILRPFAASKLRCRVSEDLRRENLRLRLLALKTIVQHPRSDRERSQARAQMEAEYSREAIEVMTGVPESYRPRGDPQEGSSIIIERSSELRRIQDKQLDMFAPSRKRRADDTTMRNNRPRKRLKQTSDRLSNRSALDLAGGDPYRTFPWVNQFAVADRPERFSKPLSHSFSPCSLTMALDHPVFFLLLRDPQTLEETFRRRAQGFPDEDEDAVYTSCHRTFIMECINGVFQDGIMANFPRLPALLAPGVSRAAFQTTMSPAGLRLRVLFLWRELAPEEQLRFNAQYAIAFHIASRPPYSAVHLAHTMLRFTYVAIRTYILHHYDFNMDRQPKLKSFAYQLDTVSAYGLAFFDNIHDVYRQAVAQVHLYPRFEAMALSGLPVSTWPPFAADLLCESTILRTYYKAASFCRI</sequence>
<keyword evidence="2" id="KW-1185">Reference proteome</keyword>
<dbReference type="Proteomes" id="UP001144978">
    <property type="component" value="Unassembled WGS sequence"/>
</dbReference>
<dbReference type="EMBL" id="JANSHE010000526">
    <property type="protein sequence ID" value="KAJ3009702.1"/>
    <property type="molecule type" value="Genomic_DNA"/>
</dbReference>
<protein>
    <submittedName>
        <fullName evidence="1">Uncharacterized protein</fullName>
    </submittedName>
</protein>
<name>A0ACC1Q3C9_9APHY</name>
<gene>
    <name evidence="1" type="ORF">NUW54_g2705</name>
</gene>
<accession>A0ACC1Q3C9</accession>
<evidence type="ECO:0000313" key="1">
    <source>
        <dbReference type="EMBL" id="KAJ3009702.1"/>
    </source>
</evidence>